<dbReference type="PANTHER" id="PTHR30329">
    <property type="entry name" value="STATOR ELEMENT OF FLAGELLAR MOTOR COMPLEX"/>
    <property type="match status" value="1"/>
</dbReference>
<feature type="region of interest" description="Disordered" evidence="8">
    <location>
        <begin position="201"/>
        <end position="302"/>
    </location>
</feature>
<dbReference type="EMBL" id="CP000390">
    <property type="protein sequence ID" value="ABG61688.1"/>
    <property type="molecule type" value="Genomic_DNA"/>
</dbReference>
<dbReference type="CDD" id="cd07185">
    <property type="entry name" value="OmpA_C-like"/>
    <property type="match status" value="1"/>
</dbReference>
<comment type="similarity">
    <text evidence="2">Belongs to the MotB family.</text>
</comment>
<dbReference type="GO" id="GO:0005886">
    <property type="term" value="C:plasma membrane"/>
    <property type="evidence" value="ECO:0007669"/>
    <property type="project" value="UniProtKB-SubCell"/>
</dbReference>
<feature type="compositionally biased region" description="Polar residues" evidence="8">
    <location>
        <begin position="269"/>
        <end position="282"/>
    </location>
</feature>
<evidence type="ECO:0000256" key="7">
    <source>
        <dbReference type="PROSITE-ProRule" id="PRU00473"/>
    </source>
</evidence>
<dbReference type="OrthoDB" id="7170686at2"/>
<name>Q11LN7_CHESB</name>
<keyword evidence="5" id="KW-1133">Transmembrane helix</keyword>
<evidence type="ECO:0000256" key="8">
    <source>
        <dbReference type="SAM" id="MobiDB-lite"/>
    </source>
</evidence>
<sequence precursor="true">MTLATEDERQPEIIIVRRGGDDEDSEHHGGVWKIAFADFMTAMMCFFLVMWLINAANEQTRAALASYFNPVKLIDRNTNRKGLEEVGQGPQVSTEADQSEKSTDQPSGENDKTSGPADFQNATDLADTRKYSDQNFFSNPYAVLAEIAADVGQDQNVSRKGEGGVQIAGPSSGASGGEAYRDPFAPDFWSQQVAMPRIGVEGDPDEAREQPSGADIKAEQTGQHQLAGIEPEQETSDALSLKRVPQVEPLAPEEKNEPATEGVPEDGVQSASPGNESASEEVSATAGEPDAPANEKANEAHENAAAGIRAALAQALNGEGLASSVTVSAGEEGVLISVTDDIRNGMFPVGSAVPERALVGAMEKIGKTLAGQPGTIRIHGHTDARPFRSDTYDNWRLSTARAHAAQYMLIRGGLDETRITEVAGFADRKLKEPESPLADANRRIEILLEVPQ</sequence>
<feature type="domain" description="OmpA-like" evidence="9">
    <location>
        <begin position="334"/>
        <end position="452"/>
    </location>
</feature>
<dbReference type="Gene3D" id="3.30.1330.60">
    <property type="entry name" value="OmpA-like domain"/>
    <property type="match status" value="1"/>
</dbReference>
<dbReference type="SUPFAM" id="SSF103088">
    <property type="entry name" value="OmpA-like"/>
    <property type="match status" value="1"/>
</dbReference>
<evidence type="ECO:0000256" key="5">
    <source>
        <dbReference type="ARBA" id="ARBA00022989"/>
    </source>
</evidence>
<accession>Q11LN7</accession>
<keyword evidence="3" id="KW-1003">Cell membrane</keyword>
<evidence type="ECO:0000313" key="10">
    <source>
        <dbReference type="EMBL" id="ABG61688.1"/>
    </source>
</evidence>
<protein>
    <submittedName>
        <fullName evidence="10">OmpA/MotB</fullName>
    </submittedName>
</protein>
<dbReference type="Pfam" id="PF00691">
    <property type="entry name" value="OmpA"/>
    <property type="match status" value="1"/>
</dbReference>
<feature type="region of interest" description="Disordered" evidence="8">
    <location>
        <begin position="1"/>
        <end position="27"/>
    </location>
</feature>
<dbReference type="PROSITE" id="PS51123">
    <property type="entry name" value="OMPA_2"/>
    <property type="match status" value="1"/>
</dbReference>
<evidence type="ECO:0000256" key="4">
    <source>
        <dbReference type="ARBA" id="ARBA00022692"/>
    </source>
</evidence>
<dbReference type="PANTHER" id="PTHR30329:SF21">
    <property type="entry name" value="LIPOPROTEIN YIAD-RELATED"/>
    <property type="match status" value="1"/>
</dbReference>
<feature type="compositionally biased region" description="Basic and acidic residues" evidence="8">
    <location>
        <begin position="1"/>
        <end position="11"/>
    </location>
</feature>
<feature type="region of interest" description="Disordered" evidence="8">
    <location>
        <begin position="80"/>
        <end position="121"/>
    </location>
</feature>
<evidence type="ECO:0000256" key="2">
    <source>
        <dbReference type="ARBA" id="ARBA00008914"/>
    </source>
</evidence>
<dbReference type="NCBIfam" id="NF004651">
    <property type="entry name" value="PRK05996.1"/>
    <property type="match status" value="1"/>
</dbReference>
<dbReference type="STRING" id="266779.Meso_0284"/>
<reference evidence="10" key="1">
    <citation type="submission" date="2006-06" db="EMBL/GenBank/DDBJ databases">
        <title>Complete sequence of chromosome of Chelativorans sp. BNC1.</title>
        <authorList>
            <consortium name="US DOE Joint Genome Institute"/>
            <person name="Copeland A."/>
            <person name="Lucas S."/>
            <person name="Lapidus A."/>
            <person name="Barry K."/>
            <person name="Detter J.C."/>
            <person name="Glavina del Rio T."/>
            <person name="Hammon N."/>
            <person name="Israni S."/>
            <person name="Dalin E."/>
            <person name="Tice H."/>
            <person name="Pitluck S."/>
            <person name="Chertkov O."/>
            <person name="Brettin T."/>
            <person name="Bruce D."/>
            <person name="Han C."/>
            <person name="Tapia R."/>
            <person name="Gilna P."/>
            <person name="Schmutz J."/>
            <person name="Larimer F."/>
            <person name="Land M."/>
            <person name="Hauser L."/>
            <person name="Kyrpides N."/>
            <person name="Mikhailova N."/>
            <person name="Richardson P."/>
        </authorList>
    </citation>
    <scope>NUCLEOTIDE SEQUENCE</scope>
    <source>
        <strain evidence="10">BNC1</strain>
    </source>
</reference>
<evidence type="ECO:0000259" key="9">
    <source>
        <dbReference type="PROSITE" id="PS51123"/>
    </source>
</evidence>
<dbReference type="InterPro" id="IPR025713">
    <property type="entry name" value="MotB-like_N_dom"/>
</dbReference>
<evidence type="ECO:0000256" key="6">
    <source>
        <dbReference type="ARBA" id="ARBA00023136"/>
    </source>
</evidence>
<gene>
    <name evidence="10" type="ordered locus">Meso_0284</name>
</gene>
<dbReference type="InterPro" id="IPR006665">
    <property type="entry name" value="OmpA-like"/>
</dbReference>
<evidence type="ECO:0000256" key="3">
    <source>
        <dbReference type="ARBA" id="ARBA00022475"/>
    </source>
</evidence>
<keyword evidence="4" id="KW-0812">Transmembrane</keyword>
<feature type="region of interest" description="Disordered" evidence="8">
    <location>
        <begin position="156"/>
        <end position="184"/>
    </location>
</feature>
<organism evidence="10">
    <name type="scientific">Chelativorans sp. (strain BNC1)</name>
    <dbReference type="NCBI Taxonomy" id="266779"/>
    <lineage>
        <taxon>Bacteria</taxon>
        <taxon>Pseudomonadati</taxon>
        <taxon>Pseudomonadota</taxon>
        <taxon>Alphaproteobacteria</taxon>
        <taxon>Hyphomicrobiales</taxon>
        <taxon>Phyllobacteriaceae</taxon>
        <taxon>Chelativorans</taxon>
    </lineage>
</organism>
<dbReference type="HOGENOM" id="CLU_016890_3_3_5"/>
<dbReference type="KEGG" id="mes:Meso_0284"/>
<comment type="subcellular location">
    <subcellularLocation>
        <location evidence="1">Cell membrane</location>
        <topology evidence="1">Single-pass membrane protein</topology>
    </subcellularLocation>
</comment>
<dbReference type="eggNOG" id="COG1360">
    <property type="taxonomic scope" value="Bacteria"/>
</dbReference>
<dbReference type="AlphaFoldDB" id="Q11LN7"/>
<keyword evidence="6 7" id="KW-0472">Membrane</keyword>
<dbReference type="InterPro" id="IPR036737">
    <property type="entry name" value="OmpA-like_sf"/>
</dbReference>
<proteinExistence type="inferred from homology"/>
<evidence type="ECO:0000256" key="1">
    <source>
        <dbReference type="ARBA" id="ARBA00004162"/>
    </source>
</evidence>
<dbReference type="InterPro" id="IPR050330">
    <property type="entry name" value="Bact_OuterMem_StrucFunc"/>
</dbReference>
<dbReference type="Pfam" id="PF13677">
    <property type="entry name" value="MotB_plug"/>
    <property type="match status" value="1"/>
</dbReference>